<dbReference type="Gene3D" id="3.40.50.12780">
    <property type="entry name" value="N-terminal domain of ligase-like"/>
    <property type="match status" value="1"/>
</dbReference>
<sequence>MSLLQALDHALAAQQAAAVLDGDGSALSGSQLLRLAAAAARLVQQAASDAPCAAPGAPPVCAVFLSNSAAYVAAVLAALRLGLVFMPLDPDWPPHRLQQLCDEAHPAAVLWAAAGCPGGHGPPAISGWPLVQMPGMAELLQADAGSTGHPLGVLGTQAGVLNRCRWMERAYPFQAGGRVAFKTAPAFVDSVWEVFGPLLAGVPLVALPRSVGRDPAQLLRALADHSITHLAAVPTLWRALLVAMRQNSSTATRLQLRLAVSTLWQQGSVRAFLTGDLGWLDASSCLHLLGRRDHQVKISGVRVDLAEVEATLAQHPGVAAAAAKLWHLPAGPVLAAYVQLAEQQQNGSSIAGNLGSSAAPSSRELQQWCQRV</sequence>
<dbReference type="InterPro" id="IPR052091">
    <property type="entry name" value="Beta-ala_Activ/Resist"/>
</dbReference>
<keyword evidence="3" id="KW-1185">Reference proteome</keyword>
<dbReference type="OrthoDB" id="553349at2759"/>
<dbReference type="PANTHER" id="PTHR44394">
    <property type="entry name" value="BETA-ALANINE-ACTIVATING ENZYME"/>
    <property type="match status" value="1"/>
</dbReference>
<dbReference type="Gene3D" id="3.30.300.30">
    <property type="match status" value="1"/>
</dbReference>
<name>A0A2P6TR78_CHLSO</name>
<dbReference type="Gene3D" id="3.40.50.980">
    <property type="match status" value="1"/>
</dbReference>
<dbReference type="InterPro" id="IPR045851">
    <property type="entry name" value="AMP-bd_C_sf"/>
</dbReference>
<proteinExistence type="predicted"/>
<dbReference type="GO" id="GO:0043041">
    <property type="term" value="P:amino acid activation for nonribosomal peptide biosynthetic process"/>
    <property type="evidence" value="ECO:0007669"/>
    <property type="project" value="TreeGrafter"/>
</dbReference>
<feature type="domain" description="AMP-dependent synthetase/ligase" evidence="1">
    <location>
        <begin position="15"/>
        <end position="110"/>
    </location>
</feature>
<evidence type="ECO:0000313" key="3">
    <source>
        <dbReference type="Proteomes" id="UP000239899"/>
    </source>
</evidence>
<organism evidence="2 3">
    <name type="scientific">Chlorella sorokiniana</name>
    <name type="common">Freshwater green alga</name>
    <dbReference type="NCBI Taxonomy" id="3076"/>
    <lineage>
        <taxon>Eukaryota</taxon>
        <taxon>Viridiplantae</taxon>
        <taxon>Chlorophyta</taxon>
        <taxon>core chlorophytes</taxon>
        <taxon>Trebouxiophyceae</taxon>
        <taxon>Chlorellales</taxon>
        <taxon>Chlorellaceae</taxon>
        <taxon>Chlorella clade</taxon>
        <taxon>Chlorella</taxon>
    </lineage>
</organism>
<dbReference type="SUPFAM" id="SSF56801">
    <property type="entry name" value="Acetyl-CoA synthetase-like"/>
    <property type="match status" value="1"/>
</dbReference>
<dbReference type="EMBL" id="LHPG02000008">
    <property type="protein sequence ID" value="PRW56561.1"/>
    <property type="molecule type" value="Genomic_DNA"/>
</dbReference>
<evidence type="ECO:0000313" key="2">
    <source>
        <dbReference type="EMBL" id="PRW56561.1"/>
    </source>
</evidence>
<reference evidence="2 3" key="1">
    <citation type="journal article" date="2018" name="Plant J.">
        <title>Genome sequences of Chlorella sorokiniana UTEX 1602 and Micractinium conductrix SAG 241.80: implications to maltose excretion by a green alga.</title>
        <authorList>
            <person name="Arriola M.B."/>
            <person name="Velmurugan N."/>
            <person name="Zhang Y."/>
            <person name="Plunkett M.H."/>
            <person name="Hondzo H."/>
            <person name="Barney B.M."/>
        </authorList>
    </citation>
    <scope>NUCLEOTIDE SEQUENCE [LARGE SCALE GENOMIC DNA]</scope>
    <source>
        <strain evidence="3">UTEX 1602</strain>
    </source>
</reference>
<dbReference type="PANTHER" id="PTHR44394:SF1">
    <property type="entry name" value="BETA-ALANINE-ACTIVATING ENZYME"/>
    <property type="match status" value="1"/>
</dbReference>
<accession>A0A2P6TR78</accession>
<dbReference type="STRING" id="3076.A0A2P6TR78"/>
<protein>
    <submittedName>
        <fullName evidence="2">Non-ribosomal peptide synthetase</fullName>
    </submittedName>
</protein>
<evidence type="ECO:0000259" key="1">
    <source>
        <dbReference type="Pfam" id="PF00501"/>
    </source>
</evidence>
<dbReference type="Proteomes" id="UP000239899">
    <property type="component" value="Unassembled WGS sequence"/>
</dbReference>
<dbReference type="InterPro" id="IPR000873">
    <property type="entry name" value="AMP-dep_synth/lig_dom"/>
</dbReference>
<comment type="caution">
    <text evidence="2">The sequence shown here is derived from an EMBL/GenBank/DDBJ whole genome shotgun (WGS) entry which is preliminary data.</text>
</comment>
<dbReference type="Pfam" id="PF00501">
    <property type="entry name" value="AMP-binding"/>
    <property type="match status" value="2"/>
</dbReference>
<dbReference type="InterPro" id="IPR042099">
    <property type="entry name" value="ANL_N_sf"/>
</dbReference>
<gene>
    <name evidence="2" type="ORF">C2E21_4593</name>
</gene>
<feature type="domain" description="AMP-dependent synthetase/ligase" evidence="1">
    <location>
        <begin position="145"/>
        <end position="273"/>
    </location>
</feature>
<dbReference type="AlphaFoldDB" id="A0A2P6TR78"/>